<dbReference type="Proteomes" id="UP001501725">
    <property type="component" value="Unassembled WGS sequence"/>
</dbReference>
<evidence type="ECO:0008006" key="4">
    <source>
        <dbReference type="Google" id="ProtNLM"/>
    </source>
</evidence>
<sequence length="163" mass="17245">MKLDKVIEGGLAGVSTLALLQETLHGIDGHMPRALPLVKKWKKQSKKGGSPSSELFVQLAGELLAGAAFFGLAGIGRRKNAVLRGALLGAGAGVAAAFLQNDEDKAGDVVLPQDKRRQLLQRLLTVGLYTAGGVLAGTAVQKLDGKKLRKMKKKAKALKRKKK</sequence>
<feature type="transmembrane region" description="Helical" evidence="1">
    <location>
        <begin position="119"/>
        <end position="140"/>
    </location>
</feature>
<keyword evidence="1" id="KW-0472">Membrane</keyword>
<proteinExistence type="predicted"/>
<comment type="caution">
    <text evidence="2">The sequence shown here is derived from an EMBL/GenBank/DDBJ whole genome shotgun (WGS) entry which is preliminary data.</text>
</comment>
<name>A0ABP8HMG9_9BACT</name>
<protein>
    <recommendedName>
        <fullName evidence="4">DUF4126 family protein</fullName>
    </recommendedName>
</protein>
<keyword evidence="3" id="KW-1185">Reference proteome</keyword>
<accession>A0ABP8HMG9</accession>
<keyword evidence="1" id="KW-0812">Transmembrane</keyword>
<feature type="transmembrane region" description="Helical" evidence="1">
    <location>
        <begin position="55"/>
        <end position="75"/>
    </location>
</feature>
<feature type="transmembrane region" description="Helical" evidence="1">
    <location>
        <begin position="82"/>
        <end position="99"/>
    </location>
</feature>
<organism evidence="2 3">
    <name type="scientific">Flaviaesturariibacter amylovorans</name>
    <dbReference type="NCBI Taxonomy" id="1084520"/>
    <lineage>
        <taxon>Bacteria</taxon>
        <taxon>Pseudomonadati</taxon>
        <taxon>Bacteroidota</taxon>
        <taxon>Chitinophagia</taxon>
        <taxon>Chitinophagales</taxon>
        <taxon>Chitinophagaceae</taxon>
        <taxon>Flaviaestuariibacter</taxon>
    </lineage>
</organism>
<dbReference type="EMBL" id="BAABGY010000015">
    <property type="protein sequence ID" value="GAA4341357.1"/>
    <property type="molecule type" value="Genomic_DNA"/>
</dbReference>
<keyword evidence="1" id="KW-1133">Transmembrane helix</keyword>
<evidence type="ECO:0000256" key="1">
    <source>
        <dbReference type="SAM" id="Phobius"/>
    </source>
</evidence>
<reference evidence="3" key="1">
    <citation type="journal article" date="2019" name="Int. J. Syst. Evol. Microbiol.">
        <title>The Global Catalogue of Microorganisms (GCM) 10K type strain sequencing project: providing services to taxonomists for standard genome sequencing and annotation.</title>
        <authorList>
            <consortium name="The Broad Institute Genomics Platform"/>
            <consortium name="The Broad Institute Genome Sequencing Center for Infectious Disease"/>
            <person name="Wu L."/>
            <person name="Ma J."/>
        </authorList>
    </citation>
    <scope>NUCLEOTIDE SEQUENCE [LARGE SCALE GENOMIC DNA]</scope>
    <source>
        <strain evidence="3">JCM 17919</strain>
    </source>
</reference>
<dbReference type="RefSeq" id="WP_345257650.1">
    <property type="nucleotide sequence ID" value="NZ_BAABGY010000015.1"/>
</dbReference>
<gene>
    <name evidence="2" type="ORF">GCM10023184_39720</name>
</gene>
<evidence type="ECO:0000313" key="3">
    <source>
        <dbReference type="Proteomes" id="UP001501725"/>
    </source>
</evidence>
<evidence type="ECO:0000313" key="2">
    <source>
        <dbReference type="EMBL" id="GAA4341357.1"/>
    </source>
</evidence>